<evidence type="ECO:0000256" key="2">
    <source>
        <dbReference type="SAM" id="SignalP"/>
    </source>
</evidence>
<proteinExistence type="predicted"/>
<evidence type="ECO:0000313" key="3">
    <source>
        <dbReference type="EMBL" id="WZN59607.1"/>
    </source>
</evidence>
<name>A0AAX4P038_9CHLO</name>
<gene>
    <name evidence="3" type="ORF">HKI87_02g11330</name>
</gene>
<dbReference type="PANTHER" id="PTHR36768:SF1">
    <property type="entry name" value="ATP-DEPENDENT HELICASE_DEOXYRIBONUCLEASE SUBUNIT B"/>
    <property type="match status" value="1"/>
</dbReference>
<evidence type="ECO:0000256" key="1">
    <source>
        <dbReference type="SAM" id="Phobius"/>
    </source>
</evidence>
<evidence type="ECO:0000313" key="4">
    <source>
        <dbReference type="Proteomes" id="UP001472866"/>
    </source>
</evidence>
<keyword evidence="2" id="KW-0732">Signal</keyword>
<feature type="transmembrane region" description="Helical" evidence="1">
    <location>
        <begin position="176"/>
        <end position="197"/>
    </location>
</feature>
<reference evidence="3 4" key="1">
    <citation type="submission" date="2024-03" db="EMBL/GenBank/DDBJ databases">
        <title>Complete genome sequence of the green alga Chloropicon roscoffensis RCC1871.</title>
        <authorList>
            <person name="Lemieux C."/>
            <person name="Pombert J.-F."/>
            <person name="Otis C."/>
            <person name="Turmel M."/>
        </authorList>
    </citation>
    <scope>NUCLEOTIDE SEQUENCE [LARGE SCALE GENOMIC DNA]</scope>
    <source>
        <strain evidence="3 4">RCC1871</strain>
    </source>
</reference>
<keyword evidence="4" id="KW-1185">Reference proteome</keyword>
<organism evidence="3 4">
    <name type="scientific">Chloropicon roscoffensis</name>
    <dbReference type="NCBI Taxonomy" id="1461544"/>
    <lineage>
        <taxon>Eukaryota</taxon>
        <taxon>Viridiplantae</taxon>
        <taxon>Chlorophyta</taxon>
        <taxon>Chloropicophyceae</taxon>
        <taxon>Chloropicales</taxon>
        <taxon>Chloropicaceae</taxon>
        <taxon>Chloropicon</taxon>
    </lineage>
</organism>
<sequence>MGARVGVRVAFWLVAAVLCASVPVGAWAYRKGDTLHLARRAQFNQKRTEWHEVFGRYCPHFAVDDVVAMPLPKPREFERGDEYKLSLSLEHYNFHTSWMRIVEGKRRSISIPMVHVTMVYAGEEVRSFRAKVVPLPKEYSRAHEESVSHFRNETHWPKLLVVKYEWEERDLVRVDAGILAITLIGVLVTAYLALGIIRGSRKDLAEFARESMADDEIYYGQGGRPLKGE</sequence>
<dbReference type="EMBL" id="CP151502">
    <property type="protein sequence ID" value="WZN59607.1"/>
    <property type="molecule type" value="Genomic_DNA"/>
</dbReference>
<feature type="chain" id="PRO_5043354519" evidence="2">
    <location>
        <begin position="29"/>
        <end position="229"/>
    </location>
</feature>
<protein>
    <submittedName>
        <fullName evidence="3">Uncharacterized protein</fullName>
    </submittedName>
</protein>
<keyword evidence="1" id="KW-0812">Transmembrane</keyword>
<feature type="signal peptide" evidence="2">
    <location>
        <begin position="1"/>
        <end position="28"/>
    </location>
</feature>
<dbReference type="AlphaFoldDB" id="A0AAX4P038"/>
<dbReference type="PANTHER" id="PTHR36768">
    <property type="entry name" value="ATP-DEPENDENT HELICASE/DEOXYRIBONUCLEASE SUBUNIT B"/>
    <property type="match status" value="1"/>
</dbReference>
<keyword evidence="1" id="KW-0472">Membrane</keyword>
<keyword evidence="1" id="KW-1133">Transmembrane helix</keyword>
<dbReference type="Proteomes" id="UP001472866">
    <property type="component" value="Chromosome 02"/>
</dbReference>
<accession>A0AAX4P038</accession>